<sequence>MHSSFTSLLALSIVLVSTAAAPHSHSDQLMRRFSGQRMTYYTPGLGACGDTDTASQYVYGSGSSCGSSITITYNGNSVAATVVDKCTGCSGDELDLSQGLFECFADASVGVIYGEWEWN</sequence>
<proteinExistence type="predicted"/>
<dbReference type="SUPFAM" id="SSF50685">
    <property type="entry name" value="Barwin-like endoglucanases"/>
    <property type="match status" value="1"/>
</dbReference>
<dbReference type="Proteomes" id="UP000053558">
    <property type="component" value="Unassembled WGS sequence"/>
</dbReference>
<dbReference type="OrthoDB" id="623670at2759"/>
<dbReference type="PANTHER" id="PTHR31836:SF28">
    <property type="entry name" value="SRCR DOMAIN-CONTAINING PROTEIN-RELATED"/>
    <property type="match status" value="1"/>
</dbReference>
<organism evidence="3 4">
    <name type="scientific">Coniophora puteana (strain RWD-64-598)</name>
    <name type="common">Brown rot fungus</name>
    <dbReference type="NCBI Taxonomy" id="741705"/>
    <lineage>
        <taxon>Eukaryota</taxon>
        <taxon>Fungi</taxon>
        <taxon>Dikarya</taxon>
        <taxon>Basidiomycota</taxon>
        <taxon>Agaricomycotina</taxon>
        <taxon>Agaricomycetes</taxon>
        <taxon>Agaricomycetidae</taxon>
        <taxon>Boletales</taxon>
        <taxon>Coniophorineae</taxon>
        <taxon>Coniophoraceae</taxon>
        <taxon>Coniophora</taxon>
    </lineage>
</organism>
<accession>R7SEM7</accession>
<evidence type="ECO:0000256" key="2">
    <source>
        <dbReference type="SAM" id="SignalP"/>
    </source>
</evidence>
<dbReference type="PANTHER" id="PTHR31836">
    <property type="match status" value="1"/>
</dbReference>
<dbReference type="InterPro" id="IPR051477">
    <property type="entry name" value="Expansin_CellWall"/>
</dbReference>
<feature type="chain" id="PRO_5004444774" evidence="2">
    <location>
        <begin position="21"/>
        <end position="119"/>
    </location>
</feature>
<evidence type="ECO:0000313" key="3">
    <source>
        <dbReference type="EMBL" id="EIW74628.1"/>
    </source>
</evidence>
<gene>
    <name evidence="3" type="ORF">CONPUDRAFT_77909</name>
</gene>
<dbReference type="KEGG" id="cput:CONPUDRAFT_77909"/>
<dbReference type="RefSeq" id="XP_007775230.1">
    <property type="nucleotide sequence ID" value="XM_007777040.1"/>
</dbReference>
<dbReference type="GeneID" id="19209679"/>
<protein>
    <submittedName>
        <fullName evidence="3">Plant expansin</fullName>
    </submittedName>
</protein>
<name>R7SEM7_CONPW</name>
<dbReference type="AlphaFoldDB" id="R7SEM7"/>
<evidence type="ECO:0000313" key="4">
    <source>
        <dbReference type="Proteomes" id="UP000053558"/>
    </source>
</evidence>
<dbReference type="CDD" id="cd22191">
    <property type="entry name" value="DPBB_RlpA_EXP_N-like"/>
    <property type="match status" value="1"/>
</dbReference>
<dbReference type="InterPro" id="IPR036908">
    <property type="entry name" value="RlpA-like_sf"/>
</dbReference>
<dbReference type="Gene3D" id="2.40.40.10">
    <property type="entry name" value="RlpA-like domain"/>
    <property type="match status" value="1"/>
</dbReference>
<reference evidence="4" key="1">
    <citation type="journal article" date="2012" name="Science">
        <title>The Paleozoic origin of enzymatic lignin decomposition reconstructed from 31 fungal genomes.</title>
        <authorList>
            <person name="Floudas D."/>
            <person name="Binder M."/>
            <person name="Riley R."/>
            <person name="Barry K."/>
            <person name="Blanchette R.A."/>
            <person name="Henrissat B."/>
            <person name="Martinez A.T."/>
            <person name="Otillar R."/>
            <person name="Spatafora J.W."/>
            <person name="Yadav J.S."/>
            <person name="Aerts A."/>
            <person name="Benoit I."/>
            <person name="Boyd A."/>
            <person name="Carlson A."/>
            <person name="Copeland A."/>
            <person name="Coutinho P.M."/>
            <person name="de Vries R.P."/>
            <person name="Ferreira P."/>
            <person name="Findley K."/>
            <person name="Foster B."/>
            <person name="Gaskell J."/>
            <person name="Glotzer D."/>
            <person name="Gorecki P."/>
            <person name="Heitman J."/>
            <person name="Hesse C."/>
            <person name="Hori C."/>
            <person name="Igarashi K."/>
            <person name="Jurgens J.A."/>
            <person name="Kallen N."/>
            <person name="Kersten P."/>
            <person name="Kohler A."/>
            <person name="Kuees U."/>
            <person name="Kumar T.K.A."/>
            <person name="Kuo A."/>
            <person name="LaButti K."/>
            <person name="Larrondo L.F."/>
            <person name="Lindquist E."/>
            <person name="Ling A."/>
            <person name="Lombard V."/>
            <person name="Lucas S."/>
            <person name="Lundell T."/>
            <person name="Martin R."/>
            <person name="McLaughlin D.J."/>
            <person name="Morgenstern I."/>
            <person name="Morin E."/>
            <person name="Murat C."/>
            <person name="Nagy L.G."/>
            <person name="Nolan M."/>
            <person name="Ohm R.A."/>
            <person name="Patyshakuliyeva A."/>
            <person name="Rokas A."/>
            <person name="Ruiz-Duenas F.J."/>
            <person name="Sabat G."/>
            <person name="Salamov A."/>
            <person name="Samejima M."/>
            <person name="Schmutz J."/>
            <person name="Slot J.C."/>
            <person name="St John F."/>
            <person name="Stenlid J."/>
            <person name="Sun H."/>
            <person name="Sun S."/>
            <person name="Syed K."/>
            <person name="Tsang A."/>
            <person name="Wiebenga A."/>
            <person name="Young D."/>
            <person name="Pisabarro A."/>
            <person name="Eastwood D.C."/>
            <person name="Martin F."/>
            <person name="Cullen D."/>
            <person name="Grigoriev I.V."/>
            <person name="Hibbett D.S."/>
        </authorList>
    </citation>
    <scope>NUCLEOTIDE SEQUENCE [LARGE SCALE GENOMIC DNA]</scope>
    <source>
        <strain evidence="4">RWD-64-598 SS2</strain>
    </source>
</reference>
<keyword evidence="4" id="KW-1185">Reference proteome</keyword>
<evidence type="ECO:0000256" key="1">
    <source>
        <dbReference type="ARBA" id="ARBA00022729"/>
    </source>
</evidence>
<keyword evidence="1 2" id="KW-0732">Signal</keyword>
<dbReference type="EMBL" id="JH711591">
    <property type="protein sequence ID" value="EIW74628.1"/>
    <property type="molecule type" value="Genomic_DNA"/>
</dbReference>
<feature type="signal peptide" evidence="2">
    <location>
        <begin position="1"/>
        <end position="20"/>
    </location>
</feature>
<dbReference type="OMA" id="GANCFRS"/>